<feature type="chain" id="PRO_5011675267" evidence="1">
    <location>
        <begin position="26"/>
        <end position="257"/>
    </location>
</feature>
<name>A0A1I0I9I9_9GAMM</name>
<dbReference type="GO" id="GO:0009279">
    <property type="term" value="C:cell outer membrane"/>
    <property type="evidence" value="ECO:0007669"/>
    <property type="project" value="InterPro"/>
</dbReference>
<protein>
    <submittedName>
        <fullName evidence="2">Copper resistance protein B</fullName>
    </submittedName>
</protein>
<keyword evidence="3" id="KW-1185">Reference proteome</keyword>
<evidence type="ECO:0000313" key="2">
    <source>
        <dbReference type="EMBL" id="SET93246.1"/>
    </source>
</evidence>
<accession>A0A1I0I9I9</accession>
<dbReference type="Proteomes" id="UP000198762">
    <property type="component" value="Unassembled WGS sequence"/>
</dbReference>
<organism evidence="2 3">
    <name type="scientific">Marinobacter segnicrescens</name>
    <dbReference type="NCBI Taxonomy" id="430453"/>
    <lineage>
        <taxon>Bacteria</taxon>
        <taxon>Pseudomonadati</taxon>
        <taxon>Pseudomonadota</taxon>
        <taxon>Gammaproteobacteria</taxon>
        <taxon>Pseudomonadales</taxon>
        <taxon>Marinobacteraceae</taxon>
        <taxon>Marinobacter</taxon>
    </lineage>
</organism>
<reference evidence="3" key="1">
    <citation type="submission" date="2016-10" db="EMBL/GenBank/DDBJ databases">
        <authorList>
            <person name="Varghese N."/>
            <person name="Submissions S."/>
        </authorList>
    </citation>
    <scope>NUCLEOTIDE SEQUENCE [LARGE SCALE GENOMIC DNA]</scope>
    <source>
        <strain evidence="3">CGMCC 1.6489</strain>
    </source>
</reference>
<dbReference type="GO" id="GO:0006878">
    <property type="term" value="P:intracellular copper ion homeostasis"/>
    <property type="evidence" value="ECO:0007669"/>
    <property type="project" value="InterPro"/>
</dbReference>
<dbReference type="AlphaFoldDB" id="A0A1I0I9I9"/>
<proteinExistence type="predicted"/>
<dbReference type="InterPro" id="IPR011250">
    <property type="entry name" value="OMP/PagP_B-barrel"/>
</dbReference>
<keyword evidence="1" id="KW-0732">Signal</keyword>
<sequence length="257" mass="29129">MNIMMNRIKWVVGASALTLASGAGAAGTGVQAEPDWTLPIHDNQVFGQVLFDRMEYQRDGDNELALWDAQAWIGKDRNRLWVETEGETDLSSDSGDIENFDVQYSYRFDRFWDIQTGLGAQTTFGPSPNKERYSAIVGLQGLAPYWFEVDTNLRVTDDGDVSYDLEAEYDWLLTQRLILQGRGETLVAFSDVEEWGVGSGINNVGLGLRLRYHFSREFAPYVGVSYTRFLGNTEDLREREGEDVESSSFVAGVRWWF</sequence>
<evidence type="ECO:0000313" key="3">
    <source>
        <dbReference type="Proteomes" id="UP000198762"/>
    </source>
</evidence>
<dbReference type="STRING" id="430453.SAMN04487962_1505"/>
<dbReference type="InterPro" id="IPR007939">
    <property type="entry name" value="Cu-R_B_prcur"/>
</dbReference>
<dbReference type="GO" id="GO:0005507">
    <property type="term" value="F:copper ion binding"/>
    <property type="evidence" value="ECO:0007669"/>
    <property type="project" value="InterPro"/>
</dbReference>
<gene>
    <name evidence="2" type="ORF">SAMN04487962_1505</name>
</gene>
<dbReference type="SUPFAM" id="SSF56925">
    <property type="entry name" value="OMPA-like"/>
    <property type="match status" value="1"/>
</dbReference>
<dbReference type="EMBL" id="FOHZ01000050">
    <property type="protein sequence ID" value="SET93246.1"/>
    <property type="molecule type" value="Genomic_DNA"/>
</dbReference>
<evidence type="ECO:0000256" key="1">
    <source>
        <dbReference type="SAM" id="SignalP"/>
    </source>
</evidence>
<dbReference type="Pfam" id="PF05275">
    <property type="entry name" value="CopB"/>
    <property type="match status" value="1"/>
</dbReference>
<feature type="signal peptide" evidence="1">
    <location>
        <begin position="1"/>
        <end position="25"/>
    </location>
</feature>